<reference evidence="1" key="1">
    <citation type="submission" date="2022-06" db="EMBL/GenBank/DDBJ databases">
        <authorList>
            <person name="Berger JAMES D."/>
            <person name="Berger JAMES D."/>
        </authorList>
    </citation>
    <scope>NUCLEOTIDE SEQUENCE [LARGE SCALE GENOMIC DNA]</scope>
</reference>
<proteinExistence type="predicted"/>
<dbReference type="Proteomes" id="UP000050795">
    <property type="component" value="Unassembled WGS sequence"/>
</dbReference>
<sequence>MKNITAIHNMSDKILTENEISLLQKALNFNITRKPLSVQEIAPMIEPALQQLTNEESQSARQKISHILITQRNIPSNLTKQEYEALRNLKKDKSIVTTKTDRGNASLR</sequence>
<name>A0AA85KBU4_TRIRE</name>
<reference evidence="2" key="2">
    <citation type="submission" date="2023-11" db="UniProtKB">
        <authorList>
            <consortium name="WormBaseParasite"/>
        </authorList>
    </citation>
    <scope>IDENTIFICATION</scope>
</reference>
<accession>A0AA85KBU4</accession>
<evidence type="ECO:0000313" key="2">
    <source>
        <dbReference type="WBParaSite" id="TREG1_8350.1"/>
    </source>
</evidence>
<dbReference type="AlphaFoldDB" id="A0AA85KBU4"/>
<dbReference type="WBParaSite" id="TREG1_8350.1">
    <property type="protein sequence ID" value="TREG1_8350.1"/>
    <property type="gene ID" value="TREG1_8350"/>
</dbReference>
<organism evidence="1 2">
    <name type="scientific">Trichobilharzia regenti</name>
    <name type="common">Nasal bird schistosome</name>
    <dbReference type="NCBI Taxonomy" id="157069"/>
    <lineage>
        <taxon>Eukaryota</taxon>
        <taxon>Metazoa</taxon>
        <taxon>Spiralia</taxon>
        <taxon>Lophotrochozoa</taxon>
        <taxon>Platyhelminthes</taxon>
        <taxon>Trematoda</taxon>
        <taxon>Digenea</taxon>
        <taxon>Strigeidida</taxon>
        <taxon>Schistosomatoidea</taxon>
        <taxon>Schistosomatidae</taxon>
        <taxon>Trichobilharzia</taxon>
    </lineage>
</organism>
<evidence type="ECO:0000313" key="1">
    <source>
        <dbReference type="Proteomes" id="UP000050795"/>
    </source>
</evidence>
<keyword evidence="1" id="KW-1185">Reference proteome</keyword>
<protein>
    <submittedName>
        <fullName evidence="2">Uncharacterized protein</fullName>
    </submittedName>
</protein>